<evidence type="ECO:0000256" key="2">
    <source>
        <dbReference type="PROSITE-ProRule" id="PRU00192"/>
    </source>
</evidence>
<evidence type="ECO:0000256" key="1">
    <source>
        <dbReference type="ARBA" id="ARBA00022443"/>
    </source>
</evidence>
<evidence type="ECO:0000313" key="4">
    <source>
        <dbReference type="EMBL" id="VDN42134.1"/>
    </source>
</evidence>
<dbReference type="AlphaFoldDB" id="A0A183ESG8"/>
<dbReference type="InterPro" id="IPR036028">
    <property type="entry name" value="SH3-like_dom_sf"/>
</dbReference>
<gene>
    <name evidence="4" type="ORF">GPUH_LOCUS23909</name>
</gene>
<accession>A0A183ESG8</accession>
<dbReference type="OrthoDB" id="2015333at2759"/>
<dbReference type="FunFam" id="2.30.30.40:FF:000072">
    <property type="entry name" value="Unconventional Myosin IB"/>
    <property type="match status" value="1"/>
</dbReference>
<organism evidence="6">
    <name type="scientific">Gongylonema pulchrum</name>
    <dbReference type="NCBI Taxonomy" id="637853"/>
    <lineage>
        <taxon>Eukaryota</taxon>
        <taxon>Metazoa</taxon>
        <taxon>Ecdysozoa</taxon>
        <taxon>Nematoda</taxon>
        <taxon>Chromadorea</taxon>
        <taxon>Rhabditida</taxon>
        <taxon>Spirurina</taxon>
        <taxon>Spiruromorpha</taxon>
        <taxon>Spiruroidea</taxon>
        <taxon>Gongylonematidae</taxon>
        <taxon>Gongylonema</taxon>
    </lineage>
</organism>
<dbReference type="Gene3D" id="2.30.30.40">
    <property type="entry name" value="SH3 Domains"/>
    <property type="match status" value="3"/>
</dbReference>
<dbReference type="PRINTS" id="PR00452">
    <property type="entry name" value="SH3DOMAIN"/>
</dbReference>
<dbReference type="InterPro" id="IPR050384">
    <property type="entry name" value="Endophilin_SH3RF"/>
</dbReference>
<dbReference type="PRINTS" id="PR00499">
    <property type="entry name" value="P67PHOX"/>
</dbReference>
<reference evidence="6" key="1">
    <citation type="submission" date="2016-06" db="UniProtKB">
        <authorList>
            <consortium name="WormBaseParasite"/>
        </authorList>
    </citation>
    <scope>IDENTIFICATION</scope>
</reference>
<keyword evidence="5" id="KW-1185">Reference proteome</keyword>
<evidence type="ECO:0000259" key="3">
    <source>
        <dbReference type="PROSITE" id="PS50002"/>
    </source>
</evidence>
<sequence>MLMFHLLFDCVVEEAAESTSSGEWYVALYDFQAMEPTDLDLRAGDRILVTEAVNEWWKGTCNGRTGIFPANYVQKCPLTGDSALSEGLGDLGTGKAVADFEATTGNQLSLRIGDVVKVRSKSPSGWWQGEVVLETGAKKTGWFPGDYVEMVGGRELQAEALYDYQAQRDDELSFKTGDIIIVVDQSDGEWWKGRLLKDKNAVDALFPGNYVQLR</sequence>
<feature type="domain" description="SH3" evidence="3">
    <location>
        <begin position="20"/>
        <end position="78"/>
    </location>
</feature>
<dbReference type="SMART" id="SM00326">
    <property type="entry name" value="SH3"/>
    <property type="match status" value="3"/>
</dbReference>
<reference evidence="4 5" key="2">
    <citation type="submission" date="2018-11" db="EMBL/GenBank/DDBJ databases">
        <authorList>
            <consortium name="Pathogen Informatics"/>
        </authorList>
    </citation>
    <scope>NUCLEOTIDE SEQUENCE [LARGE SCALE GENOMIC DNA]</scope>
</reference>
<dbReference type="PROSITE" id="PS50002">
    <property type="entry name" value="SH3"/>
    <property type="match status" value="3"/>
</dbReference>
<dbReference type="Proteomes" id="UP000271098">
    <property type="component" value="Unassembled WGS sequence"/>
</dbReference>
<dbReference type="GO" id="GO:0016192">
    <property type="term" value="P:vesicle-mediated transport"/>
    <property type="evidence" value="ECO:0007669"/>
    <property type="project" value="UniProtKB-ARBA"/>
</dbReference>
<proteinExistence type="predicted"/>
<keyword evidence="1 2" id="KW-0728">SH3 domain</keyword>
<feature type="domain" description="SH3" evidence="3">
    <location>
        <begin position="153"/>
        <end position="214"/>
    </location>
</feature>
<dbReference type="SUPFAM" id="SSF50044">
    <property type="entry name" value="SH3-domain"/>
    <property type="match status" value="3"/>
</dbReference>
<evidence type="ECO:0000313" key="6">
    <source>
        <dbReference type="WBParaSite" id="GPUH_0002393901-mRNA-1"/>
    </source>
</evidence>
<dbReference type="WBParaSite" id="GPUH_0002393901-mRNA-1">
    <property type="protein sequence ID" value="GPUH_0002393901-mRNA-1"/>
    <property type="gene ID" value="GPUH_0002393901"/>
</dbReference>
<dbReference type="PANTHER" id="PTHR14167">
    <property type="entry name" value="SH3 DOMAIN-CONTAINING"/>
    <property type="match status" value="1"/>
</dbReference>
<evidence type="ECO:0000313" key="5">
    <source>
        <dbReference type="Proteomes" id="UP000271098"/>
    </source>
</evidence>
<protein>
    <submittedName>
        <fullName evidence="6">SH3 domain-containing protein</fullName>
    </submittedName>
</protein>
<dbReference type="InterPro" id="IPR001452">
    <property type="entry name" value="SH3_domain"/>
</dbReference>
<dbReference type="EMBL" id="UYRT01099403">
    <property type="protein sequence ID" value="VDN42134.1"/>
    <property type="molecule type" value="Genomic_DNA"/>
</dbReference>
<feature type="domain" description="SH3" evidence="3">
    <location>
        <begin position="89"/>
        <end position="152"/>
    </location>
</feature>
<name>A0A183ESG8_9BILA</name>
<dbReference type="Pfam" id="PF00018">
    <property type="entry name" value="SH3_1"/>
    <property type="match status" value="2"/>
</dbReference>
<dbReference type="Pfam" id="PF07653">
    <property type="entry name" value="SH3_2"/>
    <property type="match status" value="1"/>
</dbReference>